<comment type="similarity">
    <text evidence="2">Belongs to the KHG/KDPG aldolase family.</text>
</comment>
<accession>A0A2T0SAQ3</accession>
<comment type="caution">
    <text evidence="6">The sequence shown here is derived from an EMBL/GenBank/DDBJ whole genome shotgun (WGS) entry which is preliminary data.</text>
</comment>
<protein>
    <submittedName>
        <fullName evidence="6">2-dehydro-3-deoxyphosphogluconate aldolase/(4S)-4-hydroxy-2-oxoglutarate aldolase</fullName>
    </submittedName>
</protein>
<name>A0A2T0SAQ3_9BACT</name>
<dbReference type="AlphaFoldDB" id="A0A2T0SAQ3"/>
<evidence type="ECO:0000313" key="6">
    <source>
        <dbReference type="EMBL" id="PRY30393.1"/>
    </source>
</evidence>
<dbReference type="InterPro" id="IPR000887">
    <property type="entry name" value="Aldlse_KDPG_KHG"/>
</dbReference>
<evidence type="ECO:0000256" key="5">
    <source>
        <dbReference type="ARBA" id="ARBA00023277"/>
    </source>
</evidence>
<dbReference type="InterPro" id="IPR013785">
    <property type="entry name" value="Aldolase_TIM"/>
</dbReference>
<dbReference type="SUPFAM" id="SSF51569">
    <property type="entry name" value="Aldolase"/>
    <property type="match status" value="1"/>
</dbReference>
<sequence length="225" mass="24025">MSFSISHLLTSLRAVPLVPVFYHADPDHTRQTIQACYEGGLRVFEFTNRGADALATFTQVVPFVRQQCPELALGIGTILTPDDADAFMDAGADFVVQPVITPAVGGRCHARNIPWIPAGTTLNELYQATRLGAQLLKVFPGNVIGPDFIKAIHGPIPGLNLMVTGGVEPTVESIKPWLAAGATALGLGSQLFAGDSLPPDQLRLRITDLLTQLTPYLPTTACVNL</sequence>
<organism evidence="6 7">
    <name type="scientific">Spirosoma oryzae</name>
    <dbReference type="NCBI Taxonomy" id="1469603"/>
    <lineage>
        <taxon>Bacteria</taxon>
        <taxon>Pseudomonadati</taxon>
        <taxon>Bacteroidota</taxon>
        <taxon>Cytophagia</taxon>
        <taxon>Cytophagales</taxon>
        <taxon>Cytophagaceae</taxon>
        <taxon>Spirosoma</taxon>
    </lineage>
</organism>
<keyword evidence="5" id="KW-0119">Carbohydrate metabolism</keyword>
<dbReference type="OrthoDB" id="9802667at2"/>
<dbReference type="PANTHER" id="PTHR30246">
    <property type="entry name" value="2-KETO-3-DEOXY-6-PHOSPHOGLUCONATE ALDOLASE"/>
    <property type="match status" value="1"/>
</dbReference>
<dbReference type="PANTHER" id="PTHR30246:SF1">
    <property type="entry name" value="2-DEHYDRO-3-DEOXY-6-PHOSPHOGALACTONATE ALDOLASE-RELATED"/>
    <property type="match status" value="1"/>
</dbReference>
<dbReference type="Proteomes" id="UP000238375">
    <property type="component" value="Unassembled WGS sequence"/>
</dbReference>
<dbReference type="EMBL" id="PVTE01000024">
    <property type="protein sequence ID" value="PRY30393.1"/>
    <property type="molecule type" value="Genomic_DNA"/>
</dbReference>
<dbReference type="CDD" id="cd00452">
    <property type="entry name" value="KDPG_aldolase"/>
    <property type="match status" value="1"/>
</dbReference>
<evidence type="ECO:0000256" key="1">
    <source>
        <dbReference type="ARBA" id="ARBA00004761"/>
    </source>
</evidence>
<dbReference type="RefSeq" id="WP_106139973.1">
    <property type="nucleotide sequence ID" value="NZ_PVTE01000024.1"/>
</dbReference>
<evidence type="ECO:0000313" key="7">
    <source>
        <dbReference type="Proteomes" id="UP000238375"/>
    </source>
</evidence>
<dbReference type="GO" id="GO:0016829">
    <property type="term" value="F:lyase activity"/>
    <property type="evidence" value="ECO:0007669"/>
    <property type="project" value="UniProtKB-KW"/>
</dbReference>
<reference evidence="6 7" key="1">
    <citation type="submission" date="2018-03" db="EMBL/GenBank/DDBJ databases">
        <title>Genomic Encyclopedia of Archaeal and Bacterial Type Strains, Phase II (KMG-II): from individual species to whole genera.</title>
        <authorList>
            <person name="Goeker M."/>
        </authorList>
    </citation>
    <scope>NUCLEOTIDE SEQUENCE [LARGE SCALE GENOMIC DNA]</scope>
    <source>
        <strain evidence="6 7">DSM 28354</strain>
    </source>
</reference>
<keyword evidence="7" id="KW-1185">Reference proteome</keyword>
<evidence type="ECO:0000256" key="4">
    <source>
        <dbReference type="ARBA" id="ARBA00023239"/>
    </source>
</evidence>
<keyword evidence="4" id="KW-0456">Lyase</keyword>
<proteinExistence type="inferred from homology"/>
<comment type="pathway">
    <text evidence="1">Carbohydrate acid metabolism.</text>
</comment>
<dbReference type="Gene3D" id="3.20.20.70">
    <property type="entry name" value="Aldolase class I"/>
    <property type="match status" value="1"/>
</dbReference>
<gene>
    <name evidence="6" type="ORF">CLV58_12414</name>
</gene>
<comment type="subunit">
    <text evidence="3">Homotrimer.</text>
</comment>
<dbReference type="Pfam" id="PF01081">
    <property type="entry name" value="Aldolase"/>
    <property type="match status" value="1"/>
</dbReference>
<evidence type="ECO:0000256" key="2">
    <source>
        <dbReference type="ARBA" id="ARBA00006906"/>
    </source>
</evidence>
<evidence type="ECO:0000256" key="3">
    <source>
        <dbReference type="ARBA" id="ARBA00011233"/>
    </source>
</evidence>